<dbReference type="InterPro" id="IPR010982">
    <property type="entry name" value="Lambda_DNA-bd_dom_sf"/>
</dbReference>
<dbReference type="PANTHER" id="PTHR30146">
    <property type="entry name" value="LACI-RELATED TRANSCRIPTIONAL REPRESSOR"/>
    <property type="match status" value="1"/>
</dbReference>
<dbReference type="Pfam" id="PF13377">
    <property type="entry name" value="Peripla_BP_3"/>
    <property type="match status" value="1"/>
</dbReference>
<protein>
    <submittedName>
        <fullName evidence="5">DNA-binding LacI/PurR family transcriptional regulator</fullName>
    </submittedName>
</protein>
<evidence type="ECO:0000256" key="3">
    <source>
        <dbReference type="ARBA" id="ARBA00023163"/>
    </source>
</evidence>
<evidence type="ECO:0000313" key="6">
    <source>
        <dbReference type="Proteomes" id="UP001549257"/>
    </source>
</evidence>
<dbReference type="CDD" id="cd01392">
    <property type="entry name" value="HTH_LacI"/>
    <property type="match status" value="1"/>
</dbReference>
<evidence type="ECO:0000313" key="5">
    <source>
        <dbReference type="EMBL" id="MET4583287.1"/>
    </source>
</evidence>
<name>A0ABV2QS44_9MICO</name>
<dbReference type="PANTHER" id="PTHR30146:SF109">
    <property type="entry name" value="HTH-TYPE TRANSCRIPTIONAL REGULATOR GALS"/>
    <property type="match status" value="1"/>
</dbReference>
<dbReference type="SUPFAM" id="SSF47413">
    <property type="entry name" value="lambda repressor-like DNA-binding domains"/>
    <property type="match status" value="1"/>
</dbReference>
<dbReference type="CDD" id="cd06267">
    <property type="entry name" value="PBP1_LacI_sugar_binding-like"/>
    <property type="match status" value="1"/>
</dbReference>
<comment type="caution">
    <text evidence="5">The sequence shown here is derived from an EMBL/GenBank/DDBJ whole genome shotgun (WGS) entry which is preliminary data.</text>
</comment>
<dbReference type="InterPro" id="IPR000843">
    <property type="entry name" value="HTH_LacI"/>
</dbReference>
<accession>A0ABV2QS44</accession>
<reference evidence="5 6" key="1">
    <citation type="submission" date="2024-06" db="EMBL/GenBank/DDBJ databases">
        <title>Sorghum-associated microbial communities from plants grown in Nebraska, USA.</title>
        <authorList>
            <person name="Schachtman D."/>
        </authorList>
    </citation>
    <scope>NUCLEOTIDE SEQUENCE [LARGE SCALE GENOMIC DNA]</scope>
    <source>
        <strain evidence="5 6">2857</strain>
    </source>
</reference>
<organism evidence="5 6">
    <name type="scientific">Conyzicola nivalis</name>
    <dbReference type="NCBI Taxonomy" id="1477021"/>
    <lineage>
        <taxon>Bacteria</taxon>
        <taxon>Bacillati</taxon>
        <taxon>Actinomycetota</taxon>
        <taxon>Actinomycetes</taxon>
        <taxon>Micrococcales</taxon>
        <taxon>Microbacteriaceae</taxon>
        <taxon>Conyzicola</taxon>
    </lineage>
</organism>
<evidence type="ECO:0000256" key="1">
    <source>
        <dbReference type="ARBA" id="ARBA00023015"/>
    </source>
</evidence>
<dbReference type="Proteomes" id="UP001549257">
    <property type="component" value="Unassembled WGS sequence"/>
</dbReference>
<dbReference type="PROSITE" id="PS50932">
    <property type="entry name" value="HTH_LACI_2"/>
    <property type="match status" value="1"/>
</dbReference>
<keyword evidence="2 5" id="KW-0238">DNA-binding</keyword>
<dbReference type="InterPro" id="IPR028082">
    <property type="entry name" value="Peripla_BP_I"/>
</dbReference>
<sequence length="340" mass="36130">MTSEDTVEGGKPTLEAVGALAGVSRATVSRVINGYSTVKPEMVEAVNNAVAQLRYVPNRAARSLVRRRTQMIAMVIPERTAEFFADPYFAEVIQGAAMYASSTDHTLTLLIESDADPEKTRRYLTGGNVDGALILSHHSSVPAYVELADAVPMVFGVRPLEPTARQIHVVDVDNVEAAVTATRHLVERGRTHIATIAGPLDTAAGIDRVQGWRSAISDAGLTPGPLEAGNFTPASGGEAMQRLLDGGERIDAVFAASAQMAAGALEVLRTHSIRIPYDIAVASIDNNYFSTSSTPPLTTVDLDTANKGAVLVKTLQRLIDGEEVAPFTAVPTTLVERQSV</sequence>
<dbReference type="Gene3D" id="3.40.50.2300">
    <property type="match status" value="2"/>
</dbReference>
<gene>
    <name evidence="5" type="ORF">ABIE21_002806</name>
</gene>
<evidence type="ECO:0000256" key="2">
    <source>
        <dbReference type="ARBA" id="ARBA00023125"/>
    </source>
</evidence>
<keyword evidence="1" id="KW-0805">Transcription regulation</keyword>
<dbReference type="SUPFAM" id="SSF53822">
    <property type="entry name" value="Periplasmic binding protein-like I"/>
    <property type="match status" value="1"/>
</dbReference>
<dbReference type="RefSeq" id="WP_354025448.1">
    <property type="nucleotide sequence ID" value="NZ_JBEPSJ010000003.1"/>
</dbReference>
<dbReference type="EMBL" id="JBEPSJ010000003">
    <property type="protein sequence ID" value="MET4583287.1"/>
    <property type="molecule type" value="Genomic_DNA"/>
</dbReference>
<dbReference type="InterPro" id="IPR046335">
    <property type="entry name" value="LacI/GalR-like_sensor"/>
</dbReference>
<feature type="domain" description="HTH lacI-type" evidence="4">
    <location>
        <begin position="12"/>
        <end position="66"/>
    </location>
</feature>
<evidence type="ECO:0000259" key="4">
    <source>
        <dbReference type="PROSITE" id="PS50932"/>
    </source>
</evidence>
<dbReference type="Pfam" id="PF00356">
    <property type="entry name" value="LacI"/>
    <property type="match status" value="1"/>
</dbReference>
<proteinExistence type="predicted"/>
<keyword evidence="6" id="KW-1185">Reference proteome</keyword>
<keyword evidence="3" id="KW-0804">Transcription</keyword>
<dbReference type="GO" id="GO:0003677">
    <property type="term" value="F:DNA binding"/>
    <property type="evidence" value="ECO:0007669"/>
    <property type="project" value="UniProtKB-KW"/>
</dbReference>
<dbReference type="Gene3D" id="1.10.260.40">
    <property type="entry name" value="lambda repressor-like DNA-binding domains"/>
    <property type="match status" value="1"/>
</dbReference>
<dbReference type="SMART" id="SM00354">
    <property type="entry name" value="HTH_LACI"/>
    <property type="match status" value="1"/>
</dbReference>